<dbReference type="AlphaFoldDB" id="X7ZM97"/>
<reference evidence="2" key="1">
    <citation type="submission" date="2014-01" db="EMBL/GenBank/DDBJ databases">
        <authorList>
            <person name="Brown-Elliot B."/>
            <person name="Wallace R."/>
            <person name="Lenaerts A."/>
            <person name="Ordway D."/>
            <person name="DeGroote M.A."/>
            <person name="Parker T."/>
            <person name="Sizemore C."/>
            <person name="Tallon L.J."/>
            <person name="Sadzewicz L.K."/>
            <person name="Sengamalay N."/>
            <person name="Fraser C.M."/>
            <person name="Hine E."/>
            <person name="Shefchek K.A."/>
            <person name="Das S.P."/>
            <person name="Tettelin H."/>
        </authorList>
    </citation>
    <scope>NUCLEOTIDE SEQUENCE [LARGE SCALE GENOMIC DNA]</scope>
    <source>
        <strain evidence="2">4042</strain>
    </source>
</reference>
<gene>
    <name evidence="2" type="ORF">I553_10162</name>
</gene>
<feature type="compositionally biased region" description="Basic residues" evidence="1">
    <location>
        <begin position="51"/>
        <end position="63"/>
    </location>
</feature>
<accession>X7ZM97</accession>
<proteinExistence type="predicted"/>
<dbReference type="PATRIC" id="fig|1299334.3.peg.7871"/>
<name>X7ZM97_MYCXE</name>
<evidence type="ECO:0000313" key="2">
    <source>
        <dbReference type="EMBL" id="EUA20464.1"/>
    </source>
</evidence>
<organism evidence="2">
    <name type="scientific">Mycobacterium xenopi 4042</name>
    <dbReference type="NCBI Taxonomy" id="1299334"/>
    <lineage>
        <taxon>Bacteria</taxon>
        <taxon>Bacillati</taxon>
        <taxon>Actinomycetota</taxon>
        <taxon>Actinomycetes</taxon>
        <taxon>Mycobacteriales</taxon>
        <taxon>Mycobacteriaceae</taxon>
        <taxon>Mycobacterium</taxon>
    </lineage>
</organism>
<feature type="region of interest" description="Disordered" evidence="1">
    <location>
        <begin position="51"/>
        <end position="149"/>
    </location>
</feature>
<dbReference type="EMBL" id="JAOB01000071">
    <property type="protein sequence ID" value="EUA20464.1"/>
    <property type="molecule type" value="Genomic_DNA"/>
</dbReference>
<sequence>MKGGTRPERAVDLLFEAEAAGVARRDGRGRAALAETNPRWHPCTLTRRRCPRRHRARRAHRRADRFASAGLDTGPVARGGPCHSAGCGVGTAARRRRAGAGRRRRGGSAGQGAVHRRVARLRQWGAGPDHVGDTANPRGRQAVRGRREP</sequence>
<comment type="caution">
    <text evidence="2">The sequence shown here is derived from an EMBL/GenBank/DDBJ whole genome shotgun (WGS) entry which is preliminary data.</text>
</comment>
<feature type="compositionally biased region" description="Basic residues" evidence="1">
    <location>
        <begin position="93"/>
        <end position="106"/>
    </location>
</feature>
<protein>
    <submittedName>
        <fullName evidence="2">Uncharacterized protein</fullName>
    </submittedName>
</protein>
<evidence type="ECO:0000256" key="1">
    <source>
        <dbReference type="SAM" id="MobiDB-lite"/>
    </source>
</evidence>